<evidence type="ECO:0000256" key="1">
    <source>
        <dbReference type="SAM" id="MobiDB-lite"/>
    </source>
</evidence>
<sequence>MEILDRDATSRSNGGSFDPKRAAPHQVAVDQNEVERLIANRQAPGWPMGKDRMLEGLSCLGRQHQARYLNAPQPIRIANPVVSLADKGGRR</sequence>
<protein>
    <submittedName>
        <fullName evidence="2">Uncharacterized protein</fullName>
    </submittedName>
</protein>
<dbReference type="Proteomes" id="UP000661077">
    <property type="component" value="Unassembled WGS sequence"/>
</dbReference>
<reference evidence="2 3" key="1">
    <citation type="journal article" date="2021" name="Int. J. Syst. Evol. Microbiol.">
        <title>Steroidobacter gossypii sp. nov., isolated from soil of cotton cropping field.</title>
        <authorList>
            <person name="Huang R."/>
            <person name="Yang S."/>
            <person name="Zhen C."/>
            <person name="Liu W."/>
        </authorList>
    </citation>
    <scope>NUCLEOTIDE SEQUENCE [LARGE SCALE GENOMIC DNA]</scope>
    <source>
        <strain evidence="2 3">S1-65</strain>
    </source>
</reference>
<proteinExistence type="predicted"/>
<organism evidence="2 3">
    <name type="scientific">Steroidobacter gossypii</name>
    <dbReference type="NCBI Taxonomy" id="2805490"/>
    <lineage>
        <taxon>Bacteria</taxon>
        <taxon>Pseudomonadati</taxon>
        <taxon>Pseudomonadota</taxon>
        <taxon>Gammaproteobacteria</taxon>
        <taxon>Steroidobacterales</taxon>
        <taxon>Steroidobacteraceae</taxon>
        <taxon>Steroidobacter</taxon>
    </lineage>
</organism>
<keyword evidence="3" id="KW-1185">Reference proteome</keyword>
<comment type="caution">
    <text evidence="2">The sequence shown here is derived from an EMBL/GenBank/DDBJ whole genome shotgun (WGS) entry which is preliminary data.</text>
</comment>
<accession>A0ABS1WXT6</accession>
<feature type="region of interest" description="Disordered" evidence="1">
    <location>
        <begin position="1"/>
        <end position="28"/>
    </location>
</feature>
<evidence type="ECO:0000313" key="3">
    <source>
        <dbReference type="Proteomes" id="UP000661077"/>
    </source>
</evidence>
<dbReference type="EMBL" id="JAEVLS010000002">
    <property type="protein sequence ID" value="MBM0105747.1"/>
    <property type="molecule type" value="Genomic_DNA"/>
</dbReference>
<evidence type="ECO:0000313" key="2">
    <source>
        <dbReference type="EMBL" id="MBM0105747.1"/>
    </source>
</evidence>
<gene>
    <name evidence="2" type="ORF">JM946_13475</name>
</gene>
<name>A0ABS1WXT6_9GAMM</name>